<dbReference type="InterPro" id="IPR002110">
    <property type="entry name" value="Ankyrin_rpt"/>
</dbReference>
<dbReference type="Gene3D" id="3.90.640.10">
    <property type="entry name" value="Actin, Chain A, domain 4"/>
    <property type="match status" value="1"/>
</dbReference>
<name>A0A821MP95_9BILA</name>
<evidence type="ECO:0000256" key="9">
    <source>
        <dbReference type="PROSITE-ProRule" id="PRU00023"/>
    </source>
</evidence>
<dbReference type="InterPro" id="IPR000782">
    <property type="entry name" value="FAS1_domain"/>
</dbReference>
<feature type="repeat" description="ANK" evidence="9">
    <location>
        <begin position="1176"/>
        <end position="1208"/>
    </location>
</feature>
<organism evidence="12 13">
    <name type="scientific">Rotaria socialis</name>
    <dbReference type="NCBI Taxonomy" id="392032"/>
    <lineage>
        <taxon>Eukaryota</taxon>
        <taxon>Metazoa</taxon>
        <taxon>Spiralia</taxon>
        <taxon>Gnathifera</taxon>
        <taxon>Rotifera</taxon>
        <taxon>Eurotatoria</taxon>
        <taxon>Bdelloidea</taxon>
        <taxon>Philodinida</taxon>
        <taxon>Philodinidae</taxon>
        <taxon>Rotaria</taxon>
    </lineage>
</organism>
<keyword evidence="4 10" id="KW-0808">Transferase</keyword>
<dbReference type="FunFam" id="2.30.180.10:FF:000014">
    <property type="entry name" value="Stabilin 1"/>
    <property type="match status" value="1"/>
</dbReference>
<keyword evidence="10" id="KW-0520">NAD</keyword>
<accession>A0A821MP95</accession>
<dbReference type="Pfam" id="PF12796">
    <property type="entry name" value="Ank_2"/>
    <property type="match status" value="1"/>
</dbReference>
<dbReference type="Gene3D" id="1.25.40.20">
    <property type="entry name" value="Ankyrin repeat-containing domain"/>
    <property type="match status" value="1"/>
</dbReference>
<keyword evidence="6" id="KW-0547">Nucleotide-binding</keyword>
<dbReference type="PRINTS" id="PR00301">
    <property type="entry name" value="HEATSHOCK70"/>
</dbReference>
<dbReference type="InterPro" id="IPR029047">
    <property type="entry name" value="HSP70_peptide-bd_sf"/>
</dbReference>
<comment type="similarity">
    <text evidence="1">Belongs to the heat shock protein 70 family.</text>
</comment>
<dbReference type="GO" id="GO:0005524">
    <property type="term" value="F:ATP binding"/>
    <property type="evidence" value="ECO:0007669"/>
    <property type="project" value="UniProtKB-KW"/>
</dbReference>
<dbReference type="InterPro" id="IPR013126">
    <property type="entry name" value="Hsp_70_fam"/>
</dbReference>
<dbReference type="SUPFAM" id="SSF53067">
    <property type="entry name" value="Actin-like ATPase domain"/>
    <property type="match status" value="2"/>
</dbReference>
<dbReference type="PROSITE" id="PS50297">
    <property type="entry name" value="ANK_REP_REGION"/>
    <property type="match status" value="1"/>
</dbReference>
<gene>
    <name evidence="12" type="ORF">TOA249_LOCUS21652</name>
</gene>
<dbReference type="GO" id="GO:0140662">
    <property type="term" value="F:ATP-dependent protein folding chaperone"/>
    <property type="evidence" value="ECO:0007669"/>
    <property type="project" value="InterPro"/>
</dbReference>
<dbReference type="PROSITE" id="PS50213">
    <property type="entry name" value="FAS1"/>
    <property type="match status" value="4"/>
</dbReference>
<dbReference type="InterPro" id="IPR036770">
    <property type="entry name" value="Ankyrin_rpt-contain_sf"/>
</dbReference>
<dbReference type="PROSITE" id="PS01036">
    <property type="entry name" value="HSP70_3"/>
    <property type="match status" value="1"/>
</dbReference>
<dbReference type="Gene3D" id="3.30.30.30">
    <property type="match status" value="1"/>
</dbReference>
<dbReference type="Pfam" id="PF02469">
    <property type="entry name" value="Fasciclin"/>
    <property type="match status" value="4"/>
</dbReference>
<sequence length="1477" mass="162591">PFTVFAPNDAAFNKLPDGVVADLVKPENKATLSKILQYHVTAQNLTSTAILAMALPINLTMLTSSNTIVSKNGANLKVNDGVVVKPDVYATNGIIHVLDSVILPALDIVETAVTNGAFKTLVTAIRAAGLETTLKGTGPFTVFAPTDAAFNKLPPGTVADLLKPENKDKLVRILQYHVLSGRVSSADINGMTLPVQVNTVANVQVIVDKNGNTIKVNGATVTTIDVSNTNGLIHVIDQVLLPPTDIVQTATDQKFTTLVTAITAADLVTALKGTGPFTVFAPNDAAFNKLPDGVVADLVKPENKATLSKILQYHVTPNLITTGAISRMVLPANVSMLAGGSIIVSKDGNTVKVNNAAVIVADVFNSNGMIHAIDSVILPALDIVETAVTNGIFKTLVTAIRAAGLEATLKGTGPFTVFAPTDAAFNKLPNGTVADLLKPENKEKLTNILKYHVIGKRVSSADINAMKLPEKVEMLGGGTVTVTKDGNSIKVNDALITKVDVTNTNGLIHEKSQFFSQQFQMRTAVGIDFGTNYSSIAAFHHGKLQIIPNNEGNLKTPSYVAFTNDEILIGDTAKSQATRNPCNTIFAFKRLIGCKYDDPTVQHDMNLWPFKVTNVDKKPKIQVQYKNETKLLTPEEISSMVLTKMKDMAESYLGIKVTEVVISVPASYNYSQFEAIKKAASIAGLNVLRLTNAATAAAIAYGLDKKVSAEQNVLVFGLGGGTVNVSILTIEEGVFQVKSTAGDKHLGGEDLDDRMVQHFMQEFKIKSGKDLQENKRAIRRLRTACENAKHTLSSALKAAIELDSLHEDIDFYSTINRALFEKLNADLFCLTLKPVEKALCDAKMDKTEIHEIILVGGSTRIPKVQQLLQEFFNGKVLKRSINPDEAVVYGAAVQAAILTGDKSEDVKDLLLLDVAPLSLGIETTGGVMTALITRNTTIPTKQTQTFTTYLHNQAGVSIKVYEGEHSMIKDNHLLGKFELSRIPPTSPGVPEIEVTFGIDANSILTVSAIDKLSRNENKIVITDDTECLSEDKFEPPTIFCDEKHEKENKVQVGCAAAKVSLKSYCFNMKTKINDNKLTNKISSYEKKRIFDAIEDTLAWVESNQEAKKSQFEFKLKEIKQICSPIMTKLYSAENHTGETTSDTSPFYKACRHNDISSVKNYLQTISAEEINQIEPNGSTALHVAAYRGHEEIVELLLKKGASYTAVNKYNCTPLDEAKTDKIKQMIRRRINKARFISDSIEWILSTDNADFQANQYWILLDKYGQDPKFYKLIDYIKKNYLEKELQHIEDINTIKTYFDMAINEKDPVYLLQAYTAETGFYSALNVHLTQLRLENLTATENLSRAYYVGIIARHPKFKTFSYTGKVFRGMNITNDDLEQYKIGTRILTKTFSSSSKQLDIALEFLGRNKNADDRLSTLCIYEIRNQRTALDIQNVSLFQYEEEVLILPYTAFKIIDIQMHKGKLPNVEIKLKECEPW</sequence>
<evidence type="ECO:0000256" key="6">
    <source>
        <dbReference type="ARBA" id="ARBA00022741"/>
    </source>
</evidence>
<evidence type="ECO:0000256" key="4">
    <source>
        <dbReference type="ARBA" id="ARBA00022679"/>
    </source>
</evidence>
<protein>
    <recommendedName>
        <fullName evidence="10">NAD(P)(+)--arginine ADP-ribosyltransferase</fullName>
        <ecNumber evidence="10">2.4.2.31</ecNumber>
    </recommendedName>
    <alternativeName>
        <fullName evidence="10">Mono(ADP-ribosyl)transferase</fullName>
    </alternativeName>
</protein>
<keyword evidence="7" id="KW-0067">ATP-binding</keyword>
<dbReference type="PANTHER" id="PTHR19375">
    <property type="entry name" value="HEAT SHOCK PROTEIN 70KDA"/>
    <property type="match status" value="1"/>
</dbReference>
<dbReference type="Gene3D" id="3.90.176.10">
    <property type="entry name" value="Toxin ADP-ribosyltransferase, Chain A, domain 1"/>
    <property type="match status" value="1"/>
</dbReference>
<dbReference type="SMART" id="SM00248">
    <property type="entry name" value="ANK"/>
    <property type="match status" value="2"/>
</dbReference>
<keyword evidence="3 10" id="KW-0328">Glycosyltransferase</keyword>
<evidence type="ECO:0000256" key="3">
    <source>
        <dbReference type="ARBA" id="ARBA00022676"/>
    </source>
</evidence>
<dbReference type="Pfam" id="PF00012">
    <property type="entry name" value="HSP70"/>
    <property type="match status" value="1"/>
</dbReference>
<dbReference type="Gene3D" id="3.30.420.40">
    <property type="match status" value="2"/>
</dbReference>
<dbReference type="EC" id="2.4.2.31" evidence="10"/>
<comment type="similarity">
    <text evidence="2 10">Belongs to the Arg-specific ADP-ribosyltransferase family.</text>
</comment>
<dbReference type="GO" id="GO:0106274">
    <property type="term" value="F:NAD+-protein-arginine ADP-ribosyltransferase activity"/>
    <property type="evidence" value="ECO:0007669"/>
    <property type="project" value="UniProtKB-EC"/>
</dbReference>
<evidence type="ECO:0000256" key="1">
    <source>
        <dbReference type="ARBA" id="ARBA00007381"/>
    </source>
</evidence>
<dbReference type="SUPFAM" id="SSF100920">
    <property type="entry name" value="Heat shock protein 70kD (HSP70), peptide-binding domain"/>
    <property type="match status" value="1"/>
</dbReference>
<keyword evidence="9" id="KW-0040">ANK repeat</keyword>
<dbReference type="InterPro" id="IPR043129">
    <property type="entry name" value="ATPase_NBD"/>
</dbReference>
<evidence type="ECO:0000259" key="11">
    <source>
        <dbReference type="PROSITE" id="PS50213"/>
    </source>
</evidence>
<dbReference type="Gene3D" id="2.30.180.10">
    <property type="entry name" value="FAS1 domain"/>
    <property type="match status" value="4"/>
</dbReference>
<dbReference type="SUPFAM" id="SSF82153">
    <property type="entry name" value="FAS1 domain"/>
    <property type="match status" value="4"/>
</dbReference>
<feature type="non-terminal residue" evidence="12">
    <location>
        <position position="1"/>
    </location>
</feature>
<dbReference type="EMBL" id="CAJOBS010001893">
    <property type="protein sequence ID" value="CAF4772158.1"/>
    <property type="molecule type" value="Genomic_DNA"/>
</dbReference>
<feature type="domain" description="FAS1" evidence="11">
    <location>
        <begin position="380"/>
        <end position="515"/>
    </location>
</feature>
<dbReference type="FunFam" id="2.60.34.10:FF:000012">
    <property type="entry name" value="Heat shock 70 kDa protein"/>
    <property type="match status" value="1"/>
</dbReference>
<dbReference type="FunFam" id="2.30.180.10:FF:000032">
    <property type="entry name" value="Fasciclin domain-containing protein, putative"/>
    <property type="match status" value="2"/>
</dbReference>
<evidence type="ECO:0000313" key="13">
    <source>
        <dbReference type="Proteomes" id="UP000663838"/>
    </source>
</evidence>
<dbReference type="SUPFAM" id="SSF56399">
    <property type="entry name" value="ADP-ribosylation"/>
    <property type="match status" value="1"/>
</dbReference>
<dbReference type="Proteomes" id="UP000663838">
    <property type="component" value="Unassembled WGS sequence"/>
</dbReference>
<dbReference type="InterPro" id="IPR000768">
    <property type="entry name" value="ART"/>
</dbReference>
<keyword evidence="5" id="KW-0548">Nucleotidyltransferase</keyword>
<evidence type="ECO:0000256" key="5">
    <source>
        <dbReference type="ARBA" id="ARBA00022695"/>
    </source>
</evidence>
<dbReference type="PROSITE" id="PS50088">
    <property type="entry name" value="ANK_REPEAT"/>
    <property type="match status" value="1"/>
</dbReference>
<reference evidence="12" key="1">
    <citation type="submission" date="2021-02" db="EMBL/GenBank/DDBJ databases">
        <authorList>
            <person name="Nowell W R."/>
        </authorList>
    </citation>
    <scope>NUCLEOTIDE SEQUENCE</scope>
</reference>
<dbReference type="GO" id="GO:0016779">
    <property type="term" value="F:nucleotidyltransferase activity"/>
    <property type="evidence" value="ECO:0007669"/>
    <property type="project" value="UniProtKB-KW"/>
</dbReference>
<dbReference type="FunFam" id="3.30.30.30:FF:000001">
    <property type="entry name" value="heat shock 70 kDa protein-like"/>
    <property type="match status" value="1"/>
</dbReference>
<dbReference type="SUPFAM" id="SSF100934">
    <property type="entry name" value="Heat shock protein 70kD (HSP70), C-terminal subdomain"/>
    <property type="match status" value="1"/>
</dbReference>
<dbReference type="InterPro" id="IPR029048">
    <property type="entry name" value="HSP70_C_sf"/>
</dbReference>
<feature type="domain" description="FAS1" evidence="11">
    <location>
        <begin position="105"/>
        <end position="240"/>
    </location>
</feature>
<feature type="domain" description="FAS1" evidence="11">
    <location>
        <begin position="242"/>
        <end position="377"/>
    </location>
</feature>
<dbReference type="FunFam" id="3.90.640.10:FF:000134">
    <property type="entry name" value="Heat shock cognate 71 kDa protein"/>
    <property type="match status" value="1"/>
</dbReference>
<evidence type="ECO:0000256" key="10">
    <source>
        <dbReference type="RuleBase" id="RU361228"/>
    </source>
</evidence>
<dbReference type="InterPro" id="IPR036378">
    <property type="entry name" value="FAS1_dom_sf"/>
</dbReference>
<evidence type="ECO:0000313" key="12">
    <source>
        <dbReference type="EMBL" id="CAF4772158.1"/>
    </source>
</evidence>
<dbReference type="SMART" id="SM00554">
    <property type="entry name" value="FAS1"/>
    <property type="match status" value="4"/>
</dbReference>
<keyword evidence="10" id="KW-0521">NADP</keyword>
<dbReference type="FunFam" id="3.30.420.40:FF:000172">
    <property type="entry name" value="Heat shock 70 kDa protein"/>
    <property type="match status" value="1"/>
</dbReference>
<comment type="caution">
    <text evidence="12">The sequence shown here is derived from an EMBL/GenBank/DDBJ whole genome shotgun (WGS) entry which is preliminary data.</text>
</comment>
<dbReference type="Gene3D" id="1.20.1270.10">
    <property type="match status" value="1"/>
</dbReference>
<feature type="domain" description="FAS1" evidence="11">
    <location>
        <begin position="1"/>
        <end position="102"/>
    </location>
</feature>
<dbReference type="InterPro" id="IPR018181">
    <property type="entry name" value="Heat_shock_70_CS"/>
</dbReference>
<comment type="catalytic activity">
    <reaction evidence="8 10">
        <text>L-arginyl-[protein] + NAD(+) = N(omega)-(ADP-D-ribosyl)-L-arginyl-[protein] + nicotinamide + H(+)</text>
        <dbReference type="Rhea" id="RHEA:19149"/>
        <dbReference type="Rhea" id="RHEA-COMP:10532"/>
        <dbReference type="Rhea" id="RHEA-COMP:15087"/>
        <dbReference type="ChEBI" id="CHEBI:15378"/>
        <dbReference type="ChEBI" id="CHEBI:17154"/>
        <dbReference type="ChEBI" id="CHEBI:29965"/>
        <dbReference type="ChEBI" id="CHEBI:57540"/>
        <dbReference type="ChEBI" id="CHEBI:142554"/>
        <dbReference type="EC" id="2.4.2.31"/>
    </reaction>
</comment>
<evidence type="ECO:0000256" key="7">
    <source>
        <dbReference type="ARBA" id="ARBA00022840"/>
    </source>
</evidence>
<dbReference type="SUPFAM" id="SSF48403">
    <property type="entry name" value="Ankyrin repeat"/>
    <property type="match status" value="1"/>
</dbReference>
<proteinExistence type="inferred from homology"/>
<dbReference type="Gene3D" id="2.60.34.10">
    <property type="entry name" value="Substrate Binding Domain Of DNAk, Chain A, domain 1"/>
    <property type="match status" value="1"/>
</dbReference>
<dbReference type="Pfam" id="PF01129">
    <property type="entry name" value="ART"/>
    <property type="match status" value="1"/>
</dbReference>
<evidence type="ECO:0000256" key="2">
    <source>
        <dbReference type="ARBA" id="ARBA00009558"/>
    </source>
</evidence>
<evidence type="ECO:0000256" key="8">
    <source>
        <dbReference type="ARBA" id="ARBA00047597"/>
    </source>
</evidence>